<accession>S5XRR0</accession>
<keyword evidence="4" id="KW-1185">Reference proteome</keyword>
<name>S5XRR0_PARAH</name>
<dbReference type="PATRIC" id="fig|1367847.3.peg.3078"/>
<dbReference type="GO" id="GO:0046872">
    <property type="term" value="F:metal ion binding"/>
    <property type="evidence" value="ECO:0007669"/>
    <property type="project" value="UniProtKB-KW"/>
</dbReference>
<protein>
    <submittedName>
        <fullName evidence="3">Cobalamin (Vitamin B12) biosynthesis CbiX protein</fullName>
        <ecNumber evidence="3">4.99.1.3</ecNumber>
    </submittedName>
</protein>
<dbReference type="GO" id="GO:0016852">
    <property type="term" value="F:sirohydrochlorin cobaltochelatase activity"/>
    <property type="evidence" value="ECO:0007669"/>
    <property type="project" value="UniProtKB-EC"/>
</dbReference>
<dbReference type="InterPro" id="IPR002762">
    <property type="entry name" value="CbiX-like"/>
</dbReference>
<evidence type="ECO:0000313" key="3">
    <source>
        <dbReference type="EMBL" id="AGT10094.1"/>
    </source>
</evidence>
<dbReference type="RefSeq" id="WP_020951731.1">
    <property type="nucleotide sequence ID" value="NC_022041.1"/>
</dbReference>
<dbReference type="EMBL" id="CP006650">
    <property type="protein sequence ID" value="AGT10094.1"/>
    <property type="molecule type" value="Genomic_DNA"/>
</dbReference>
<evidence type="ECO:0000256" key="1">
    <source>
        <dbReference type="ARBA" id="ARBA00022723"/>
    </source>
</evidence>
<sequence>MTRPVLIVAHGQPGDPGPQQTAIEALAARVARHLPGREVRGATLAAEGALEAGLLADALVYPMFMAGGWFTKVELPRRLALTAVEGVEILPPFGSDAGLPGLSLVLLRRAAAAQGWALEAVSLLIAAHGSGRSPAPAAAARALAAALGGEVHQVGCGFVEEAPFLAEAAAGLGRQAICLPFFATSAGHVIEDLPRALTEAEFQGIVLPPLGLADEVPEMIAAAVLRAG</sequence>
<dbReference type="Pfam" id="PF01903">
    <property type="entry name" value="CbiX"/>
    <property type="match status" value="1"/>
</dbReference>
<gene>
    <name evidence="3" type="ORF">JCM7686_3058</name>
</gene>
<reference evidence="3 4" key="1">
    <citation type="journal article" date="2014" name="BMC Genomics">
        <title>Architecture and functions of a multipartite genome of the methylotrophic bacterium Paracoccus aminophilus JCM 7686, containing primary and secondary chromids.</title>
        <authorList>
            <person name="Dziewit L."/>
            <person name="Czarnecki J."/>
            <person name="Wibberg D."/>
            <person name="Radlinska M."/>
            <person name="Mrozek P."/>
            <person name="Szymczak M."/>
            <person name="Schluter A."/>
            <person name="Puhler A."/>
            <person name="Bartosik D."/>
        </authorList>
    </citation>
    <scope>NUCLEOTIDE SEQUENCE [LARGE SCALE GENOMIC DNA]</scope>
    <source>
        <strain evidence="3">JCM 7686</strain>
    </source>
</reference>
<organism evidence="3 4">
    <name type="scientific">Paracoccus aminophilus JCM 7686</name>
    <dbReference type="NCBI Taxonomy" id="1367847"/>
    <lineage>
        <taxon>Bacteria</taxon>
        <taxon>Pseudomonadati</taxon>
        <taxon>Pseudomonadota</taxon>
        <taxon>Alphaproteobacteria</taxon>
        <taxon>Rhodobacterales</taxon>
        <taxon>Paracoccaceae</taxon>
        <taxon>Paracoccus</taxon>
    </lineage>
</organism>
<proteinExistence type="predicted"/>
<dbReference type="SUPFAM" id="SSF53800">
    <property type="entry name" value="Chelatase"/>
    <property type="match status" value="2"/>
</dbReference>
<dbReference type="KEGG" id="pami:JCM7686_3058"/>
<evidence type="ECO:0000256" key="2">
    <source>
        <dbReference type="ARBA" id="ARBA00023239"/>
    </source>
</evidence>
<evidence type="ECO:0000313" key="4">
    <source>
        <dbReference type="Proteomes" id="UP000015480"/>
    </source>
</evidence>
<dbReference type="Gene3D" id="3.40.50.1400">
    <property type="match status" value="2"/>
</dbReference>
<dbReference type="AlphaFoldDB" id="S5XRR0"/>
<dbReference type="STRING" id="1367847.JCM7686_3058"/>
<dbReference type="OrthoDB" id="7346027at2"/>
<dbReference type="HOGENOM" id="CLU_1146380_0_0_5"/>
<keyword evidence="1" id="KW-0479">Metal-binding</keyword>
<dbReference type="Proteomes" id="UP000015480">
    <property type="component" value="Chromosome"/>
</dbReference>
<keyword evidence="2 3" id="KW-0456">Lyase</keyword>
<dbReference type="EC" id="4.99.1.3" evidence="3"/>
<dbReference type="eggNOG" id="COG2138">
    <property type="taxonomic scope" value="Bacteria"/>
</dbReference>